<gene>
    <name evidence="1" type="ORF">STAS_21245</name>
</gene>
<keyword evidence="1" id="KW-0687">Ribonucleoprotein</keyword>
<dbReference type="Proteomes" id="UP000325081">
    <property type="component" value="Unassembled WGS sequence"/>
</dbReference>
<reference evidence="2" key="1">
    <citation type="journal article" date="2019" name="Curr. Biol.">
        <title>Genome Sequence of Striga asiatica Provides Insight into the Evolution of Plant Parasitism.</title>
        <authorList>
            <person name="Yoshida S."/>
            <person name="Kim S."/>
            <person name="Wafula E.K."/>
            <person name="Tanskanen J."/>
            <person name="Kim Y.M."/>
            <person name="Honaas L."/>
            <person name="Yang Z."/>
            <person name="Spallek T."/>
            <person name="Conn C.E."/>
            <person name="Ichihashi Y."/>
            <person name="Cheong K."/>
            <person name="Cui S."/>
            <person name="Der J.P."/>
            <person name="Gundlach H."/>
            <person name="Jiao Y."/>
            <person name="Hori C."/>
            <person name="Ishida J.K."/>
            <person name="Kasahara H."/>
            <person name="Kiba T."/>
            <person name="Kim M.S."/>
            <person name="Koo N."/>
            <person name="Laohavisit A."/>
            <person name="Lee Y.H."/>
            <person name="Lumba S."/>
            <person name="McCourt P."/>
            <person name="Mortimer J.C."/>
            <person name="Mutuku J.M."/>
            <person name="Nomura T."/>
            <person name="Sasaki-Sekimoto Y."/>
            <person name="Seto Y."/>
            <person name="Wang Y."/>
            <person name="Wakatake T."/>
            <person name="Sakakibara H."/>
            <person name="Demura T."/>
            <person name="Yamaguchi S."/>
            <person name="Yoneyama K."/>
            <person name="Manabe R.I."/>
            <person name="Nelson D.C."/>
            <person name="Schulman A.H."/>
            <person name="Timko M.P."/>
            <person name="dePamphilis C.W."/>
            <person name="Choi D."/>
            <person name="Shirasu K."/>
        </authorList>
    </citation>
    <scope>NUCLEOTIDE SEQUENCE [LARGE SCALE GENOMIC DNA]</scope>
    <source>
        <strain evidence="2">cv. UVA1</strain>
    </source>
</reference>
<dbReference type="GO" id="GO:0005840">
    <property type="term" value="C:ribosome"/>
    <property type="evidence" value="ECO:0007669"/>
    <property type="project" value="UniProtKB-KW"/>
</dbReference>
<keyword evidence="1" id="KW-0689">Ribosomal protein</keyword>
<protein>
    <submittedName>
        <fullName evidence="1">50S ribosomal protein L10</fullName>
    </submittedName>
</protein>
<name>A0A5A7QHE6_STRAF</name>
<keyword evidence="2" id="KW-1185">Reference proteome</keyword>
<proteinExistence type="predicted"/>
<dbReference type="AlphaFoldDB" id="A0A5A7QHE6"/>
<sequence length="107" mass="12659">MWRVQKYGLGRSDLLFGLSDVRFLTGQQIETAARRKKIVARRKLFVRSGNNVPVHRNRLDMIARQTQLVQQSIPTAHNRGCTESYHGEQRRTWSFASYEKHEIYKQR</sequence>
<accession>A0A5A7QHE6</accession>
<evidence type="ECO:0000313" key="1">
    <source>
        <dbReference type="EMBL" id="GER44348.1"/>
    </source>
</evidence>
<evidence type="ECO:0000313" key="2">
    <source>
        <dbReference type="Proteomes" id="UP000325081"/>
    </source>
</evidence>
<comment type="caution">
    <text evidence="1">The sequence shown here is derived from an EMBL/GenBank/DDBJ whole genome shotgun (WGS) entry which is preliminary data.</text>
</comment>
<organism evidence="1 2">
    <name type="scientific">Striga asiatica</name>
    <name type="common">Asiatic witchweed</name>
    <name type="synonym">Buchnera asiatica</name>
    <dbReference type="NCBI Taxonomy" id="4170"/>
    <lineage>
        <taxon>Eukaryota</taxon>
        <taxon>Viridiplantae</taxon>
        <taxon>Streptophyta</taxon>
        <taxon>Embryophyta</taxon>
        <taxon>Tracheophyta</taxon>
        <taxon>Spermatophyta</taxon>
        <taxon>Magnoliopsida</taxon>
        <taxon>eudicotyledons</taxon>
        <taxon>Gunneridae</taxon>
        <taxon>Pentapetalae</taxon>
        <taxon>asterids</taxon>
        <taxon>lamiids</taxon>
        <taxon>Lamiales</taxon>
        <taxon>Orobanchaceae</taxon>
        <taxon>Buchnereae</taxon>
        <taxon>Striga</taxon>
    </lineage>
</organism>
<dbReference type="EMBL" id="BKCP01006915">
    <property type="protein sequence ID" value="GER44348.1"/>
    <property type="molecule type" value="Genomic_DNA"/>
</dbReference>